<feature type="region of interest" description="Disordered" evidence="2">
    <location>
        <begin position="452"/>
        <end position="498"/>
    </location>
</feature>
<evidence type="ECO:0000313" key="3">
    <source>
        <dbReference type="EMBL" id="OHT16006.1"/>
    </source>
</evidence>
<dbReference type="Pfam" id="PF00415">
    <property type="entry name" value="RCC1"/>
    <property type="match status" value="1"/>
</dbReference>
<dbReference type="InterPro" id="IPR000408">
    <property type="entry name" value="Reg_chr_condens"/>
</dbReference>
<dbReference type="GO" id="GO:0031267">
    <property type="term" value="F:small GTPase binding"/>
    <property type="evidence" value="ECO:0007669"/>
    <property type="project" value="TreeGrafter"/>
</dbReference>
<organism evidence="3 4">
    <name type="scientific">Tritrichomonas foetus</name>
    <dbReference type="NCBI Taxonomy" id="1144522"/>
    <lineage>
        <taxon>Eukaryota</taxon>
        <taxon>Metamonada</taxon>
        <taxon>Parabasalia</taxon>
        <taxon>Tritrichomonadida</taxon>
        <taxon>Tritrichomonadidae</taxon>
        <taxon>Tritrichomonas</taxon>
    </lineage>
</organism>
<dbReference type="InterPro" id="IPR028641">
    <property type="entry name" value="RCC2"/>
</dbReference>
<comment type="caution">
    <text evidence="3">The sequence shown here is derived from an EMBL/GenBank/DDBJ whole genome shotgun (WGS) entry which is preliminary data.</text>
</comment>
<dbReference type="AlphaFoldDB" id="A0A1J4L236"/>
<evidence type="ECO:0000313" key="4">
    <source>
        <dbReference type="Proteomes" id="UP000179807"/>
    </source>
</evidence>
<dbReference type="PROSITE" id="PS50012">
    <property type="entry name" value="RCC1_3"/>
    <property type="match status" value="1"/>
</dbReference>
<keyword evidence="4" id="KW-1185">Reference proteome</keyword>
<dbReference type="OrthoDB" id="5370059at2759"/>
<dbReference type="GO" id="GO:0016020">
    <property type="term" value="C:membrane"/>
    <property type="evidence" value="ECO:0007669"/>
    <property type="project" value="TreeGrafter"/>
</dbReference>
<dbReference type="Proteomes" id="UP000179807">
    <property type="component" value="Unassembled WGS sequence"/>
</dbReference>
<gene>
    <name evidence="3" type="ORF">TRFO_42118</name>
</gene>
<evidence type="ECO:0000256" key="1">
    <source>
        <dbReference type="PROSITE-ProRule" id="PRU00235"/>
    </source>
</evidence>
<name>A0A1J4L236_9EUKA</name>
<reference evidence="3" key="1">
    <citation type="submission" date="2016-10" db="EMBL/GenBank/DDBJ databases">
        <authorList>
            <person name="Benchimol M."/>
            <person name="Almeida L.G."/>
            <person name="Vasconcelos A.T."/>
            <person name="Perreira-Neves A."/>
            <person name="Rosa I.A."/>
            <person name="Tasca T."/>
            <person name="Bogo M.R."/>
            <person name="de Souza W."/>
        </authorList>
    </citation>
    <scope>NUCLEOTIDE SEQUENCE [LARGE SCALE GENOMIC DNA]</scope>
    <source>
        <strain evidence="3">K</strain>
    </source>
</reference>
<sequence>MYSAGPNTYHQLLADANNKSADRYECPCICPPVQADIDYDSIQSYSIGADHSVYITNDGRAFASGFDEYFRIGTPYRKNYRSIIEVKFPGVGYNFVSVHCGTLYTLYMFDCGLLVYCHEKCHNRVPAYHVLEQRPIFITGGVNSAIAIDADGCLYIFSEEDPYQRPLKITFPEPIFDACGGLNFVAAITISGKVYGNGTLNNGQNEFAEVSSLIGLKIVSVAADHYHCLALTEDGTPYAFGDNGWGQLGNGSLINSPYFIEIKTLKPHRVAFIGVGHSHSVFGTVEGELYACGYNGFGQLMQPTLGDQKTTVPTRCMVNGHATHAWCGTWATSVLVDKDPPKHTGYEYFFSDPEGEESIQGRAKDVQLSHLIEENKLLKEKAEKADEIIQELREANRRVNDEILEIKENTEKVNNEMKEMKEKEEEMQNIINRYKTEKGELDDEIDVMMTRGAKLDLNEEEDEEERERKRKLRRHLEEEEEEEKLKQQQKLKQQYEDEISENDPLLQFGELGKLALAQCKEILKDVKALRTQSDQLKKKRESSD</sequence>
<protein>
    <submittedName>
        <fullName evidence="3">Uncharacterized protein</fullName>
    </submittedName>
</protein>
<dbReference type="PANTHER" id="PTHR46207">
    <property type="entry name" value="PROTEIN RCC2"/>
    <property type="match status" value="1"/>
</dbReference>
<dbReference type="EMBL" id="MLAK01000158">
    <property type="protein sequence ID" value="OHT16006.1"/>
    <property type="molecule type" value="Genomic_DNA"/>
</dbReference>
<dbReference type="Gene3D" id="2.130.10.30">
    <property type="entry name" value="Regulator of chromosome condensation 1/beta-lactamase-inhibitor protein II"/>
    <property type="match status" value="2"/>
</dbReference>
<evidence type="ECO:0000256" key="2">
    <source>
        <dbReference type="SAM" id="MobiDB-lite"/>
    </source>
</evidence>
<dbReference type="RefSeq" id="XP_068369142.1">
    <property type="nucleotide sequence ID" value="XM_068514144.1"/>
</dbReference>
<dbReference type="VEuPathDB" id="TrichDB:TRFO_42118"/>
<proteinExistence type="predicted"/>
<dbReference type="PANTHER" id="PTHR46207:SF1">
    <property type="entry name" value="PROTEIN RCC2"/>
    <property type="match status" value="1"/>
</dbReference>
<dbReference type="InterPro" id="IPR009091">
    <property type="entry name" value="RCC1/BLIP-II"/>
</dbReference>
<accession>A0A1J4L236</accession>
<dbReference type="GeneID" id="94848848"/>
<feature type="repeat" description="RCC1" evidence="1">
    <location>
        <begin position="235"/>
        <end position="286"/>
    </location>
</feature>
<dbReference type="SUPFAM" id="SSF50985">
    <property type="entry name" value="RCC1/BLIP-II"/>
    <property type="match status" value="1"/>
</dbReference>